<organism evidence="1 3">
    <name type="scientific">Penicillium atrosanguineum</name>
    <dbReference type="NCBI Taxonomy" id="1132637"/>
    <lineage>
        <taxon>Eukaryota</taxon>
        <taxon>Fungi</taxon>
        <taxon>Dikarya</taxon>
        <taxon>Ascomycota</taxon>
        <taxon>Pezizomycotina</taxon>
        <taxon>Eurotiomycetes</taxon>
        <taxon>Eurotiomycetidae</taxon>
        <taxon>Eurotiales</taxon>
        <taxon>Aspergillaceae</taxon>
        <taxon>Penicillium</taxon>
    </lineage>
</organism>
<evidence type="ECO:0000313" key="3">
    <source>
        <dbReference type="Proteomes" id="UP001147746"/>
    </source>
</evidence>
<comment type="caution">
    <text evidence="1">The sequence shown here is derived from an EMBL/GenBank/DDBJ whole genome shotgun (WGS) entry which is preliminary data.</text>
</comment>
<dbReference type="Proteomes" id="UP001147746">
    <property type="component" value="Unassembled WGS sequence"/>
</dbReference>
<keyword evidence="3" id="KW-1185">Reference proteome</keyword>
<reference evidence="1" key="2">
    <citation type="journal article" date="2023" name="IMA Fungus">
        <title>Comparative genomic study of the Penicillium genus elucidates a diverse pangenome and 15 lateral gene transfer events.</title>
        <authorList>
            <person name="Petersen C."/>
            <person name="Sorensen T."/>
            <person name="Nielsen M.R."/>
            <person name="Sondergaard T.E."/>
            <person name="Sorensen J.L."/>
            <person name="Fitzpatrick D.A."/>
            <person name="Frisvad J.C."/>
            <person name="Nielsen K.L."/>
        </authorList>
    </citation>
    <scope>NUCLEOTIDE SEQUENCE</scope>
    <source>
        <strain evidence="1">IBT 21472</strain>
    </source>
</reference>
<gene>
    <name evidence="1" type="ORF">N7476_004803</name>
    <name evidence="2" type="ORF">N7476_005092</name>
</gene>
<reference evidence="1" key="1">
    <citation type="submission" date="2022-12" db="EMBL/GenBank/DDBJ databases">
        <authorList>
            <person name="Petersen C."/>
        </authorList>
    </citation>
    <scope>NUCLEOTIDE SEQUENCE</scope>
    <source>
        <strain evidence="1">IBT 21472</strain>
    </source>
</reference>
<evidence type="ECO:0000313" key="2">
    <source>
        <dbReference type="EMBL" id="KAJ5318672.1"/>
    </source>
</evidence>
<name>A0A9W9PY64_9EURO</name>
<dbReference type="EMBL" id="JAPZBO010000004">
    <property type="protein sequence ID" value="KAJ5318672.1"/>
    <property type="molecule type" value="Genomic_DNA"/>
</dbReference>
<accession>A0A9W9PY64</accession>
<proteinExistence type="predicted"/>
<dbReference type="AlphaFoldDB" id="A0A9W9PY64"/>
<protein>
    <submittedName>
        <fullName evidence="1">Uncharacterized protein</fullName>
    </submittedName>
</protein>
<dbReference type="EMBL" id="JAPZBO010000004">
    <property type="protein sequence ID" value="KAJ5318383.1"/>
    <property type="molecule type" value="Genomic_DNA"/>
</dbReference>
<evidence type="ECO:0000313" key="1">
    <source>
        <dbReference type="EMBL" id="KAJ5318383.1"/>
    </source>
</evidence>
<sequence>MEEADQRKLQRFVTTLYSTLRAGPYNDAAANLLLNLYPSILQFWNRQFARYAEVLRVMQNRRTAARHGNEAYHEMIQDEIGHIAIIDTECEGAERMARIISTFFGKRQQLVARRGFNLALRAGRCGDDAEPDTRLLRKGIEAHLRHWEPWWTAWEDFLRFFHRDLASEMNFFHSVLNPSCVKSKRPGIKGEFTVLPIL</sequence>